<dbReference type="SUPFAM" id="SSF50475">
    <property type="entry name" value="FMN-binding split barrel"/>
    <property type="match status" value="1"/>
</dbReference>
<dbReference type="InterPro" id="IPR038725">
    <property type="entry name" value="YdaG_split_barrel_FMN-bd"/>
</dbReference>
<organism evidence="2 3">
    <name type="scientific">Phragmitibacter flavus</name>
    <dbReference type="NCBI Taxonomy" id="2576071"/>
    <lineage>
        <taxon>Bacteria</taxon>
        <taxon>Pseudomonadati</taxon>
        <taxon>Verrucomicrobiota</taxon>
        <taxon>Verrucomicrobiia</taxon>
        <taxon>Verrucomicrobiales</taxon>
        <taxon>Verrucomicrobiaceae</taxon>
        <taxon>Phragmitibacter</taxon>
    </lineage>
</organism>
<dbReference type="InterPro" id="IPR012349">
    <property type="entry name" value="Split_barrel_FMN-bd"/>
</dbReference>
<dbReference type="RefSeq" id="WP_138088187.1">
    <property type="nucleotide sequence ID" value="NZ_VAUV01000018.1"/>
</dbReference>
<accession>A0A5R8K9A3</accession>
<dbReference type="OrthoDB" id="1432662at2"/>
<dbReference type="PANTHER" id="PTHR34818">
    <property type="entry name" value="PROTEIN BLI-3"/>
    <property type="match status" value="1"/>
</dbReference>
<proteinExistence type="predicted"/>
<reference evidence="2 3" key="1">
    <citation type="submission" date="2019-05" db="EMBL/GenBank/DDBJ databases">
        <title>Verrucobacter flavum gen. nov., sp. nov. a new member of the family Verrucomicrobiaceae.</title>
        <authorList>
            <person name="Szuroczki S."/>
            <person name="Abbaszade G."/>
            <person name="Szabo A."/>
            <person name="Felfoldi T."/>
            <person name="Schumann P."/>
            <person name="Boka K."/>
            <person name="Keki Z."/>
            <person name="Toumi M."/>
            <person name="Toth E."/>
        </authorList>
    </citation>
    <scope>NUCLEOTIDE SEQUENCE [LARGE SCALE GENOMIC DNA]</scope>
    <source>
        <strain evidence="2 3">MG-N-17</strain>
    </source>
</reference>
<evidence type="ECO:0000313" key="2">
    <source>
        <dbReference type="EMBL" id="TLD68870.1"/>
    </source>
</evidence>
<evidence type="ECO:0000313" key="3">
    <source>
        <dbReference type="Proteomes" id="UP000306196"/>
    </source>
</evidence>
<comment type="caution">
    <text evidence="2">The sequence shown here is derived from an EMBL/GenBank/DDBJ whole genome shotgun (WGS) entry which is preliminary data.</text>
</comment>
<dbReference type="Proteomes" id="UP000306196">
    <property type="component" value="Unassembled WGS sequence"/>
</dbReference>
<dbReference type="InterPro" id="IPR052917">
    <property type="entry name" value="Stress-Dev_Protein"/>
</dbReference>
<gene>
    <name evidence="2" type="ORF">FEM03_20570</name>
</gene>
<dbReference type="Gene3D" id="2.30.110.10">
    <property type="entry name" value="Electron Transport, Fmn-binding Protein, Chain A"/>
    <property type="match status" value="1"/>
</dbReference>
<dbReference type="EMBL" id="VAUV01000018">
    <property type="protein sequence ID" value="TLD68870.1"/>
    <property type="molecule type" value="Genomic_DNA"/>
</dbReference>
<name>A0A5R8K9A3_9BACT</name>
<sequence length="178" mass="19731">MDSINQNQPEENHADLQGKLAIDKIKELVEKTNSCFFCTANPLTGSSAARPMSVQTVDDSGALWFLSPDDSHKNHELEMDPSVALYFQGSAHSDFLELKGKATVSKDRAKIEELWQPILKTWFTGGIDDPRITVIKFQPFEGYYWDTKHGTLVAGIKMLIGAATGKTLDDSIEGRLTV</sequence>
<protein>
    <submittedName>
        <fullName evidence="2">General stress protein</fullName>
    </submittedName>
</protein>
<evidence type="ECO:0000259" key="1">
    <source>
        <dbReference type="Pfam" id="PF16242"/>
    </source>
</evidence>
<dbReference type="Pfam" id="PF16242">
    <property type="entry name" value="Pyrid_ox_like"/>
    <property type="match status" value="1"/>
</dbReference>
<dbReference type="PANTHER" id="PTHR34818:SF1">
    <property type="entry name" value="PROTEIN BLI-3"/>
    <property type="match status" value="1"/>
</dbReference>
<keyword evidence="3" id="KW-1185">Reference proteome</keyword>
<dbReference type="AlphaFoldDB" id="A0A5R8K9A3"/>
<feature type="domain" description="General stress protein FMN-binding split barrel" evidence="1">
    <location>
        <begin position="22"/>
        <end position="169"/>
    </location>
</feature>